<feature type="transmembrane region" description="Helical" evidence="1">
    <location>
        <begin position="65"/>
        <end position="87"/>
    </location>
</feature>
<protein>
    <submittedName>
        <fullName evidence="2">Sigma-E factor negative regulatory protein RseC</fullName>
    </submittedName>
</protein>
<dbReference type="InterPro" id="IPR007359">
    <property type="entry name" value="SigmaE_reg_RseC_MucC"/>
</dbReference>
<evidence type="ECO:0000256" key="1">
    <source>
        <dbReference type="SAM" id="Phobius"/>
    </source>
</evidence>
<keyword evidence="1" id="KW-1133">Transmembrane helix</keyword>
<keyword evidence="1" id="KW-0472">Membrane</keyword>
<dbReference type="PANTHER" id="PTHR35867:SF1">
    <property type="entry name" value="PROTEIN RSEC"/>
    <property type="match status" value="1"/>
</dbReference>
<dbReference type="EMBL" id="JAFBDT010000006">
    <property type="protein sequence ID" value="MBM7561610.1"/>
    <property type="molecule type" value="Genomic_DNA"/>
</dbReference>
<reference evidence="2 3" key="1">
    <citation type="submission" date="2021-01" db="EMBL/GenBank/DDBJ databases">
        <title>Genomic Encyclopedia of Type Strains, Phase IV (KMG-IV): sequencing the most valuable type-strain genomes for metagenomic binning, comparative biology and taxonomic classification.</title>
        <authorList>
            <person name="Goeker M."/>
        </authorList>
    </citation>
    <scope>NUCLEOTIDE SEQUENCE [LARGE SCALE GENOMIC DNA]</scope>
    <source>
        <strain evidence="2 3">DSM 24436</strain>
    </source>
</reference>
<dbReference type="RefSeq" id="WP_204663275.1">
    <property type="nucleotide sequence ID" value="NZ_JAFBDT010000006.1"/>
</dbReference>
<gene>
    <name evidence="2" type="ORF">JOC49_001130</name>
</gene>
<proteinExistence type="predicted"/>
<name>A0ABS2MQC8_9FIRM</name>
<dbReference type="Proteomes" id="UP000767854">
    <property type="component" value="Unassembled WGS sequence"/>
</dbReference>
<feature type="transmembrane region" description="Helical" evidence="1">
    <location>
        <begin position="99"/>
        <end position="116"/>
    </location>
</feature>
<sequence length="148" mass="16089">MDRTGVVIEELGQFSKVKLLRHTACGNCGACQVGDDSKDVHLMAKNSVNAHIGDMVEVSMNTDSVLSAAFIMYVIPLVALFAGLGIGHVLFKTLVNGELYSGIFGLAVMVLAFVVIKMNDKHFMKSDKYTAQILKIIQTENDTIVPLQ</sequence>
<dbReference type="PIRSF" id="PIRSF004923">
    <property type="entry name" value="RseC"/>
    <property type="match status" value="1"/>
</dbReference>
<dbReference type="InterPro" id="IPR026268">
    <property type="entry name" value="RseC"/>
</dbReference>
<accession>A0ABS2MQC8</accession>
<comment type="caution">
    <text evidence="2">The sequence shown here is derived from an EMBL/GenBank/DDBJ whole genome shotgun (WGS) entry which is preliminary data.</text>
</comment>
<keyword evidence="1" id="KW-0812">Transmembrane</keyword>
<evidence type="ECO:0000313" key="3">
    <source>
        <dbReference type="Proteomes" id="UP000767854"/>
    </source>
</evidence>
<organism evidence="2 3">
    <name type="scientific">Fusibacter tunisiensis</name>
    <dbReference type="NCBI Taxonomy" id="1008308"/>
    <lineage>
        <taxon>Bacteria</taxon>
        <taxon>Bacillati</taxon>
        <taxon>Bacillota</taxon>
        <taxon>Clostridia</taxon>
        <taxon>Eubacteriales</taxon>
        <taxon>Eubacteriales Family XII. Incertae Sedis</taxon>
        <taxon>Fusibacter</taxon>
    </lineage>
</organism>
<dbReference type="Pfam" id="PF04246">
    <property type="entry name" value="RseC_MucC"/>
    <property type="match status" value="1"/>
</dbReference>
<evidence type="ECO:0000313" key="2">
    <source>
        <dbReference type="EMBL" id="MBM7561610.1"/>
    </source>
</evidence>
<dbReference type="PANTHER" id="PTHR35867">
    <property type="entry name" value="PROTEIN RSEC"/>
    <property type="match status" value="1"/>
</dbReference>
<keyword evidence="3" id="KW-1185">Reference proteome</keyword>